<dbReference type="EMBL" id="BQNB010017589">
    <property type="protein sequence ID" value="GJT64927.1"/>
    <property type="molecule type" value="Genomic_DNA"/>
</dbReference>
<evidence type="ECO:0000256" key="1">
    <source>
        <dbReference type="SAM" id="MobiDB-lite"/>
    </source>
</evidence>
<feature type="region of interest" description="Disordered" evidence="1">
    <location>
        <begin position="1"/>
        <end position="24"/>
    </location>
</feature>
<dbReference type="SUPFAM" id="SSF53098">
    <property type="entry name" value="Ribonuclease H-like"/>
    <property type="match status" value="1"/>
</dbReference>
<accession>A0ABQ5FQZ5</accession>
<name>A0ABQ5FQZ5_9ASTR</name>
<evidence type="ECO:0000313" key="2">
    <source>
        <dbReference type="EMBL" id="GJT64927.1"/>
    </source>
</evidence>
<dbReference type="InterPro" id="IPR036397">
    <property type="entry name" value="RNaseH_sf"/>
</dbReference>
<evidence type="ECO:0000313" key="3">
    <source>
        <dbReference type="Proteomes" id="UP001151760"/>
    </source>
</evidence>
<comment type="caution">
    <text evidence="2">The sequence shown here is derived from an EMBL/GenBank/DDBJ whole genome shotgun (WGS) entry which is preliminary data.</text>
</comment>
<dbReference type="Proteomes" id="UP001151760">
    <property type="component" value="Unassembled WGS sequence"/>
</dbReference>
<proteinExistence type="predicted"/>
<dbReference type="Gene3D" id="3.30.420.10">
    <property type="entry name" value="Ribonuclease H-like superfamily/Ribonuclease H"/>
    <property type="match status" value="1"/>
</dbReference>
<feature type="compositionally biased region" description="Polar residues" evidence="1">
    <location>
        <begin position="7"/>
        <end position="24"/>
    </location>
</feature>
<reference evidence="2" key="1">
    <citation type="journal article" date="2022" name="Int. J. Mol. Sci.">
        <title>Draft Genome of Tanacetum Coccineum: Genomic Comparison of Closely Related Tanacetum-Family Plants.</title>
        <authorList>
            <person name="Yamashiro T."/>
            <person name="Shiraishi A."/>
            <person name="Nakayama K."/>
            <person name="Satake H."/>
        </authorList>
    </citation>
    <scope>NUCLEOTIDE SEQUENCE</scope>
</reference>
<keyword evidence="2" id="KW-0808">Transferase</keyword>
<gene>
    <name evidence="2" type="ORF">Tco_1016407</name>
</gene>
<protein>
    <submittedName>
        <fullName evidence="2">RNA-directed DNA polymerase</fullName>
    </submittedName>
</protein>
<organism evidence="2 3">
    <name type="scientific">Tanacetum coccineum</name>
    <dbReference type="NCBI Taxonomy" id="301880"/>
    <lineage>
        <taxon>Eukaryota</taxon>
        <taxon>Viridiplantae</taxon>
        <taxon>Streptophyta</taxon>
        <taxon>Embryophyta</taxon>
        <taxon>Tracheophyta</taxon>
        <taxon>Spermatophyta</taxon>
        <taxon>Magnoliopsida</taxon>
        <taxon>eudicotyledons</taxon>
        <taxon>Gunneridae</taxon>
        <taxon>Pentapetalae</taxon>
        <taxon>asterids</taxon>
        <taxon>campanulids</taxon>
        <taxon>Asterales</taxon>
        <taxon>Asteraceae</taxon>
        <taxon>Asteroideae</taxon>
        <taxon>Anthemideae</taxon>
        <taxon>Anthemidinae</taxon>
        <taxon>Tanacetum</taxon>
    </lineage>
</organism>
<sequence>MRLRSKLQFSSSHHTQTDGQTEVANMSLGNLMRSLVGDNPKQWDLTLPQAEFAYKRSINLSPFVGDSEDEVDSSSSLSQGGEDDVRSA</sequence>
<keyword evidence="2" id="KW-0695">RNA-directed DNA polymerase</keyword>
<keyword evidence="2" id="KW-0548">Nucleotidyltransferase</keyword>
<reference evidence="2" key="2">
    <citation type="submission" date="2022-01" db="EMBL/GenBank/DDBJ databases">
        <authorList>
            <person name="Yamashiro T."/>
            <person name="Shiraishi A."/>
            <person name="Satake H."/>
            <person name="Nakayama K."/>
        </authorList>
    </citation>
    <scope>NUCLEOTIDE SEQUENCE</scope>
</reference>
<dbReference type="InterPro" id="IPR012337">
    <property type="entry name" value="RNaseH-like_sf"/>
</dbReference>
<dbReference type="GO" id="GO:0003964">
    <property type="term" value="F:RNA-directed DNA polymerase activity"/>
    <property type="evidence" value="ECO:0007669"/>
    <property type="project" value="UniProtKB-KW"/>
</dbReference>
<keyword evidence="3" id="KW-1185">Reference proteome</keyword>
<feature type="region of interest" description="Disordered" evidence="1">
    <location>
        <begin position="63"/>
        <end position="88"/>
    </location>
</feature>